<dbReference type="SUPFAM" id="SSF52540">
    <property type="entry name" value="P-loop containing nucleoside triphosphate hydrolases"/>
    <property type="match status" value="1"/>
</dbReference>
<evidence type="ECO:0000313" key="1">
    <source>
        <dbReference type="EMBL" id="MDK9362618.1"/>
    </source>
</evidence>
<keyword evidence="1" id="KW-0808">Transferase</keyword>
<proteinExistence type="predicted"/>
<dbReference type="Proteomes" id="UP001223214">
    <property type="component" value="Unassembled WGS sequence"/>
</dbReference>
<dbReference type="RefSeq" id="WP_285148380.1">
    <property type="nucleotide sequence ID" value="NZ_JASSOM010000045.1"/>
</dbReference>
<protein>
    <submittedName>
        <fullName evidence="1">Nucleoside/nucleotide kinase family protein</fullName>
    </submittedName>
</protein>
<comment type="caution">
    <text evidence="1">The sequence shown here is derived from an EMBL/GenBank/DDBJ whole genome shotgun (WGS) entry which is preliminary data.</text>
</comment>
<dbReference type="GO" id="GO:0016301">
    <property type="term" value="F:kinase activity"/>
    <property type="evidence" value="ECO:0007669"/>
    <property type="project" value="UniProtKB-KW"/>
</dbReference>
<dbReference type="InterPro" id="IPR027417">
    <property type="entry name" value="P-loop_NTPase"/>
</dbReference>
<dbReference type="EMBL" id="JASSOM010000045">
    <property type="protein sequence ID" value="MDK9362618.1"/>
    <property type="molecule type" value="Genomic_DNA"/>
</dbReference>
<name>A0AAP4D262_9ENTR</name>
<gene>
    <name evidence="1" type="ORF">QQF32_05360</name>
</gene>
<dbReference type="PANTHER" id="PTHR10285">
    <property type="entry name" value="URIDINE KINASE"/>
    <property type="match status" value="1"/>
</dbReference>
<dbReference type="Gene3D" id="3.40.50.300">
    <property type="entry name" value="P-loop containing nucleotide triphosphate hydrolases"/>
    <property type="match status" value="1"/>
</dbReference>
<keyword evidence="1" id="KW-0418">Kinase</keyword>
<dbReference type="NCBIfam" id="NF006745">
    <property type="entry name" value="PRK09270.1-4"/>
    <property type="match status" value="1"/>
</dbReference>
<dbReference type="AlphaFoldDB" id="A0AAP4D262"/>
<organism evidence="1 2">
    <name type="scientific">Lelliottia wanjuensis</name>
    <dbReference type="NCBI Taxonomy" id="3050585"/>
    <lineage>
        <taxon>Bacteria</taxon>
        <taxon>Pseudomonadati</taxon>
        <taxon>Pseudomonadota</taxon>
        <taxon>Gammaproteobacteria</taxon>
        <taxon>Enterobacterales</taxon>
        <taxon>Enterobacteriaceae</taxon>
        <taxon>Lelliottia</taxon>
    </lineage>
</organism>
<accession>A0AAP4D262</accession>
<evidence type="ECO:0000313" key="2">
    <source>
        <dbReference type="Proteomes" id="UP001223214"/>
    </source>
</evidence>
<sequence>MKIGLMVNGLQIDAYYSDHEIQNVHIPLLQQIAKRHALTPHRRTLVFLSAPPGTGKSTLTTFWETLSRQDPDLPEIQTLPMDGFHHYNAWLDAHNLRPFKGAPETFDVDKLAANLRQIRDGDGDWPQYSRQKHDPVESAIRVTAPVVIVEGNWLLLDDDKWRALGEFCDFSLFISAPAAALRERLVQRKRAGGLSQEDAEAFYLRTDGPNVERVLCHSRPADLTLQMTAEGEYVFA</sequence>
<dbReference type="NCBIfam" id="NF006742">
    <property type="entry name" value="PRK09270.1-1"/>
    <property type="match status" value="1"/>
</dbReference>
<keyword evidence="2" id="KW-1185">Reference proteome</keyword>
<reference evidence="1 2" key="1">
    <citation type="submission" date="2023-06" db="EMBL/GenBank/DDBJ databases">
        <title>Identification and characterization of antibiotic-resistant Gram-negative bacteria.</title>
        <authorList>
            <person name="Cho G.-S."/>
            <person name="Lee J."/>
            <person name="Tai E."/>
            <person name="Jeong S."/>
            <person name="Kim I."/>
            <person name="Kim B.-E."/>
            <person name="Jeong M.-I."/>
            <person name="Oh K.-K."/>
            <person name="Franz C.M.A.P."/>
        </authorList>
    </citation>
    <scope>NUCLEOTIDE SEQUENCE [LARGE SCALE GENOMIC DNA]</scope>
    <source>
        <strain evidence="1 2">V106_12</strain>
    </source>
</reference>